<dbReference type="AlphaFoldDB" id="A0ABD1KBB4"/>
<dbReference type="PANTHER" id="PTHR12876:SF28">
    <property type="entry name" value="PROTEIN KHNYN"/>
    <property type="match status" value="1"/>
</dbReference>
<feature type="region of interest" description="Disordered" evidence="1">
    <location>
        <begin position="379"/>
        <end position="470"/>
    </location>
</feature>
<comment type="caution">
    <text evidence="3">The sequence shown here is derived from an EMBL/GenBank/DDBJ whole genome shotgun (WGS) entry which is preliminary data.</text>
</comment>
<dbReference type="InterPro" id="IPR051101">
    <property type="entry name" value="ZC3H12/N4BP1_RNase_Reg"/>
</dbReference>
<sequence>MSHGGVQEDPEKEVTDQVLNQADYKLSVPETGVSTTVPFQDSVQHVAKLSSGWLILDGEQLARCRGGDPELSFERIALAVRTLCIKSHIHLIICMPEWMRQHEGKFLNKDHQVQLLYTPNEATAVSFMEGLAKPINGLIVTQTGGDTWSEPINRILQFTMTSDTFMLDGALFAQNAHCPSVVREKIRKLQTTWGRFSKILKKPLPKEPKQTTTLSEDDGQYAPKLIIDGSNVAKSHGFNTFFSCLGIYLAVQYFLNKGYRKIDVHVAMWRKNSKNTVYNYELLIDLYQKGFVTFTASRCQDDKFMLEDATYTNAWIVSNDKFRQFLPEFKDAAGRCIPFTFKGNHFTPASLPRRKQAVENCGSEWVCYGSKTWRRSVCMSSTKDRNVQEQAPSPPGGQRAKPHETRPQHNRQQRNTGKISPQHHKVHEEQNQQQQDTGTTTSAQQANAARPQKKRTEREQKTAKQQSEAN</sequence>
<name>A0ABD1KBB4_9TELE</name>
<keyword evidence="4" id="KW-1185">Reference proteome</keyword>
<dbReference type="EMBL" id="JBHFQA010000007">
    <property type="protein sequence ID" value="KAL2096379.1"/>
    <property type="molecule type" value="Genomic_DNA"/>
</dbReference>
<evidence type="ECO:0000259" key="2">
    <source>
        <dbReference type="Pfam" id="PF11977"/>
    </source>
</evidence>
<evidence type="ECO:0000256" key="1">
    <source>
        <dbReference type="SAM" id="MobiDB-lite"/>
    </source>
</evidence>
<dbReference type="Gene3D" id="3.40.50.11980">
    <property type="match status" value="1"/>
</dbReference>
<feature type="domain" description="RNase NYN" evidence="2">
    <location>
        <begin position="225"/>
        <end position="356"/>
    </location>
</feature>
<protein>
    <recommendedName>
        <fullName evidence="2">RNase NYN domain-containing protein</fullName>
    </recommendedName>
</protein>
<evidence type="ECO:0000313" key="3">
    <source>
        <dbReference type="EMBL" id="KAL2096379.1"/>
    </source>
</evidence>
<organism evidence="3 4">
    <name type="scientific">Coilia grayii</name>
    <name type="common">Gray's grenadier anchovy</name>
    <dbReference type="NCBI Taxonomy" id="363190"/>
    <lineage>
        <taxon>Eukaryota</taxon>
        <taxon>Metazoa</taxon>
        <taxon>Chordata</taxon>
        <taxon>Craniata</taxon>
        <taxon>Vertebrata</taxon>
        <taxon>Euteleostomi</taxon>
        <taxon>Actinopterygii</taxon>
        <taxon>Neopterygii</taxon>
        <taxon>Teleostei</taxon>
        <taxon>Clupei</taxon>
        <taxon>Clupeiformes</taxon>
        <taxon>Clupeoidei</taxon>
        <taxon>Engraulidae</taxon>
        <taxon>Coilinae</taxon>
        <taxon>Coilia</taxon>
    </lineage>
</organism>
<reference evidence="3 4" key="1">
    <citation type="submission" date="2024-09" db="EMBL/GenBank/DDBJ databases">
        <title>A chromosome-level genome assembly of Gray's grenadier anchovy, Coilia grayii.</title>
        <authorList>
            <person name="Fu Z."/>
        </authorList>
    </citation>
    <scope>NUCLEOTIDE SEQUENCE [LARGE SCALE GENOMIC DNA]</scope>
    <source>
        <strain evidence="3">G4</strain>
        <tissue evidence="3">Muscle</tissue>
    </source>
</reference>
<dbReference type="Pfam" id="PF11977">
    <property type="entry name" value="RNase_Zc3h12a"/>
    <property type="match status" value="1"/>
</dbReference>
<accession>A0ABD1KBB4</accession>
<feature type="compositionally biased region" description="Low complexity" evidence="1">
    <location>
        <begin position="431"/>
        <end position="445"/>
    </location>
</feature>
<dbReference type="Proteomes" id="UP001591681">
    <property type="component" value="Unassembled WGS sequence"/>
</dbReference>
<gene>
    <name evidence="3" type="ORF">ACEWY4_008527</name>
</gene>
<dbReference type="PANTHER" id="PTHR12876">
    <property type="entry name" value="N4BP1-RELATED"/>
    <property type="match status" value="1"/>
</dbReference>
<proteinExistence type="predicted"/>
<dbReference type="InterPro" id="IPR021869">
    <property type="entry name" value="RNase_Zc3h12_NYN"/>
</dbReference>
<evidence type="ECO:0000313" key="4">
    <source>
        <dbReference type="Proteomes" id="UP001591681"/>
    </source>
</evidence>